<dbReference type="SUPFAM" id="SSF56601">
    <property type="entry name" value="beta-lactamase/transpeptidase-like"/>
    <property type="match status" value="1"/>
</dbReference>
<evidence type="ECO:0000313" key="19">
    <source>
        <dbReference type="EMBL" id="PVE43755.1"/>
    </source>
</evidence>
<keyword evidence="8 16" id="KW-0378">Hydrolase</keyword>
<feature type="domain" description="Penicillin-binding protein transpeptidase" evidence="17">
    <location>
        <begin position="254"/>
        <end position="549"/>
    </location>
</feature>
<keyword evidence="9 16" id="KW-0133">Cell shape</keyword>
<dbReference type="Gene3D" id="1.10.150.770">
    <property type="match status" value="1"/>
</dbReference>
<evidence type="ECO:0000256" key="9">
    <source>
        <dbReference type="ARBA" id="ARBA00022960"/>
    </source>
</evidence>
<evidence type="ECO:0000259" key="18">
    <source>
        <dbReference type="Pfam" id="PF03717"/>
    </source>
</evidence>
<dbReference type="EMBL" id="LFYT02000004">
    <property type="protein sequence ID" value="PVE43755.1"/>
    <property type="molecule type" value="Genomic_DNA"/>
</dbReference>
<dbReference type="InterPro" id="IPR001460">
    <property type="entry name" value="PCN-bd_Tpept"/>
</dbReference>
<dbReference type="EC" id="3.4.16.4" evidence="16"/>
<dbReference type="GO" id="GO:0009002">
    <property type="term" value="F:serine-type D-Ala-D-Ala carboxypeptidase activity"/>
    <property type="evidence" value="ECO:0007669"/>
    <property type="project" value="UniProtKB-UniRule"/>
</dbReference>
<evidence type="ECO:0000256" key="12">
    <source>
        <dbReference type="ARBA" id="ARBA00023136"/>
    </source>
</evidence>
<dbReference type="Pfam" id="PF00905">
    <property type="entry name" value="Transpeptidase"/>
    <property type="match status" value="1"/>
</dbReference>
<keyword evidence="13 16" id="KW-0717">Septation</keyword>
<evidence type="ECO:0000256" key="7">
    <source>
        <dbReference type="ARBA" id="ARBA00022692"/>
    </source>
</evidence>
<comment type="caution">
    <text evidence="19">The sequence shown here is derived from an EMBL/GenBank/DDBJ whole genome shotgun (WGS) entry which is preliminary data.</text>
</comment>
<dbReference type="UniPathway" id="UPA00219"/>
<dbReference type="GO" id="GO:0000917">
    <property type="term" value="P:division septum assembly"/>
    <property type="evidence" value="ECO:0007669"/>
    <property type="project" value="UniProtKB-KW"/>
</dbReference>
<dbReference type="InterPro" id="IPR050515">
    <property type="entry name" value="Beta-lactam/transpept"/>
</dbReference>
<dbReference type="Gene3D" id="3.90.1310.10">
    <property type="entry name" value="Penicillin-binding protein 2a (Domain 2)"/>
    <property type="match status" value="1"/>
</dbReference>
<dbReference type="GO" id="GO:0043093">
    <property type="term" value="P:FtsZ-dependent cytokinesis"/>
    <property type="evidence" value="ECO:0007669"/>
    <property type="project" value="UniProtKB-UniRule"/>
</dbReference>
<dbReference type="AlphaFoldDB" id="A0A2T7UGC6"/>
<keyword evidence="6 16" id="KW-0645">Protease</keyword>
<accession>A0A2T7UGC6</accession>
<keyword evidence="5 16" id="KW-0121">Carboxypeptidase</keyword>
<dbReference type="PANTHER" id="PTHR30627">
    <property type="entry name" value="PEPTIDOGLYCAN D,D-TRANSPEPTIDASE"/>
    <property type="match status" value="1"/>
</dbReference>
<evidence type="ECO:0000256" key="13">
    <source>
        <dbReference type="ARBA" id="ARBA00023210"/>
    </source>
</evidence>
<dbReference type="Gene3D" id="3.30.450.330">
    <property type="match status" value="1"/>
</dbReference>
<gene>
    <name evidence="16" type="primary">ftsI</name>
    <name evidence="19" type="ORF">H663_004580</name>
</gene>
<evidence type="ECO:0000256" key="15">
    <source>
        <dbReference type="ARBA" id="ARBA00023316"/>
    </source>
</evidence>
<sequence length="578" mass="63388">MSARSVQLSSSPLLASKTPVWRSKFIVAAIALGFLALMARAVYVQVIANDFFIRQGEVRFARTLTLPANRGRVLDRNGVLLASSVPAPSIWANPDEMDRDPRKERELARLLEMSTAELDRKLKDDEKTFVWLRRQLDESVVKDILALGIKGVYDIKEYKRLYPEGEAAAHIVGFTNVEDQGQEGVELVFQKQLSGQAGSRRVIKDRFGRVVEDVGETVPPIDGQDLQLSIDSKVQFFAYQKLREAVLEHKAKAGSVVVLDAQSGEILALANYPSYSPAKRVNLSGEQLRNRALTDTFEPGSTMKPFAVSLALEKGIVKPETPIQTAPGRINITGSTITDAHPHGMLTVSQVIQKSSNVGTVKMAMQMQAHDMWEMFTQVGFGQKPQLPFPGVVAGRLRPYKTWRPIEQATMSYGYGISASLFQVARAYTIFARDGEVVPSTLMKTEHQVAGTRVISAQHAKSMRKMLQMAAGPGGTAPKAQTMGYSVGGKSGTARKQEGKGYASKKYRGFFVGMAPIEAPRIVVAVMIDEPSNGRYYGGEVAAPVFSQTVQQTLRLLGVQPDMAVKPQVVTHAVEESF</sequence>
<dbReference type="GO" id="GO:0006508">
    <property type="term" value="P:proteolysis"/>
    <property type="evidence" value="ECO:0007669"/>
    <property type="project" value="UniProtKB-KW"/>
</dbReference>
<dbReference type="GO" id="GO:0008360">
    <property type="term" value="P:regulation of cell shape"/>
    <property type="evidence" value="ECO:0007669"/>
    <property type="project" value="UniProtKB-KW"/>
</dbReference>
<comment type="catalytic activity">
    <reaction evidence="16">
        <text>Preferential cleavage: (Ac)2-L-Lys-D-Ala-|-D-Ala. Also transpeptidation of peptidyl-alanyl moieties that are N-acyl substituents of D-alanine.</text>
        <dbReference type="EC" id="3.4.16.4"/>
    </reaction>
</comment>
<evidence type="ECO:0000256" key="3">
    <source>
        <dbReference type="ARBA" id="ARBA00022519"/>
    </source>
</evidence>
<evidence type="ECO:0000313" key="20">
    <source>
        <dbReference type="Proteomes" id="UP000037507"/>
    </source>
</evidence>
<feature type="domain" description="Penicillin-binding protein dimerisation" evidence="18">
    <location>
        <begin position="66"/>
        <end position="213"/>
    </location>
</feature>
<keyword evidence="3 16" id="KW-0997">Cell inner membrane</keyword>
<keyword evidence="7 16" id="KW-0812">Transmembrane</keyword>
<comment type="subcellular location">
    <subcellularLocation>
        <location evidence="1">Membrane</location>
    </subcellularLocation>
</comment>
<dbReference type="InterPro" id="IPR005311">
    <property type="entry name" value="PBP_dimer"/>
</dbReference>
<evidence type="ECO:0000256" key="6">
    <source>
        <dbReference type="ARBA" id="ARBA00022670"/>
    </source>
</evidence>
<evidence type="ECO:0000256" key="2">
    <source>
        <dbReference type="ARBA" id="ARBA00022475"/>
    </source>
</evidence>
<evidence type="ECO:0000256" key="11">
    <source>
        <dbReference type="ARBA" id="ARBA00022989"/>
    </source>
</evidence>
<evidence type="ECO:0000256" key="14">
    <source>
        <dbReference type="ARBA" id="ARBA00023306"/>
    </source>
</evidence>
<evidence type="ECO:0000256" key="1">
    <source>
        <dbReference type="ARBA" id="ARBA00004370"/>
    </source>
</evidence>
<dbReference type="RefSeq" id="WP_053171154.1">
    <property type="nucleotide sequence ID" value="NZ_LFYT02000004.1"/>
</dbReference>
<dbReference type="Gene3D" id="3.40.710.10">
    <property type="entry name" value="DD-peptidase/beta-lactamase superfamily"/>
    <property type="match status" value="1"/>
</dbReference>
<dbReference type="GO" id="GO:0009252">
    <property type="term" value="P:peptidoglycan biosynthetic process"/>
    <property type="evidence" value="ECO:0007669"/>
    <property type="project" value="UniProtKB-UniRule"/>
</dbReference>
<dbReference type="HAMAP" id="MF_02080">
    <property type="entry name" value="FtsI_transpept"/>
    <property type="match status" value="1"/>
</dbReference>
<feature type="active site" description="Acyl-ester intermediate" evidence="16">
    <location>
        <position position="301"/>
    </location>
</feature>
<dbReference type="GO" id="GO:0071555">
    <property type="term" value="P:cell wall organization"/>
    <property type="evidence" value="ECO:0007669"/>
    <property type="project" value="UniProtKB-KW"/>
</dbReference>
<evidence type="ECO:0000256" key="5">
    <source>
        <dbReference type="ARBA" id="ARBA00022645"/>
    </source>
</evidence>
<evidence type="ECO:0000256" key="16">
    <source>
        <dbReference type="HAMAP-Rule" id="MF_02080"/>
    </source>
</evidence>
<evidence type="ECO:0000256" key="10">
    <source>
        <dbReference type="ARBA" id="ARBA00022984"/>
    </source>
</evidence>
<keyword evidence="12 16" id="KW-0472">Membrane</keyword>
<name>A0A2T7UGC6_9BURK</name>
<proteinExistence type="inferred from homology"/>
<evidence type="ECO:0000259" key="17">
    <source>
        <dbReference type="Pfam" id="PF00905"/>
    </source>
</evidence>
<dbReference type="Pfam" id="PF03717">
    <property type="entry name" value="PBP_dimer"/>
    <property type="match status" value="1"/>
</dbReference>
<keyword evidence="14 16" id="KW-0131">Cell cycle</keyword>
<organism evidence="19 20">
    <name type="scientific">Limnohabitans planktonicus II-D5</name>
    <dbReference type="NCBI Taxonomy" id="1293045"/>
    <lineage>
        <taxon>Bacteria</taxon>
        <taxon>Pseudomonadati</taxon>
        <taxon>Pseudomonadota</taxon>
        <taxon>Betaproteobacteria</taxon>
        <taxon>Burkholderiales</taxon>
        <taxon>Comamonadaceae</taxon>
        <taxon>Limnohabitans</taxon>
    </lineage>
</organism>
<comment type="similarity">
    <text evidence="16">Belongs to the transpeptidase family. FtsI subfamily.</text>
</comment>
<comment type="pathway">
    <text evidence="16">Cell wall biogenesis; peptidoglycan biosynthesis.</text>
</comment>
<dbReference type="InterPro" id="IPR012338">
    <property type="entry name" value="Beta-lactam/transpept-like"/>
</dbReference>
<keyword evidence="15 16" id="KW-0961">Cell wall biogenesis/degradation</keyword>
<keyword evidence="2 16" id="KW-1003">Cell membrane</keyword>
<dbReference type="PANTHER" id="PTHR30627:SF1">
    <property type="entry name" value="PEPTIDOGLYCAN D,D-TRANSPEPTIDASE FTSI"/>
    <property type="match status" value="1"/>
</dbReference>
<keyword evidence="10 16" id="KW-0573">Peptidoglycan synthesis</keyword>
<keyword evidence="4 16" id="KW-0132">Cell division</keyword>
<evidence type="ECO:0000256" key="4">
    <source>
        <dbReference type="ARBA" id="ARBA00022618"/>
    </source>
</evidence>
<dbReference type="STRING" id="1293045.H663_06730"/>
<dbReference type="OrthoDB" id="9789078at2"/>
<reference evidence="19" key="1">
    <citation type="submission" date="2017-04" db="EMBL/GenBank/DDBJ databases">
        <title>Unexpected and diverse lifestyles within the genus Limnohabitans.</title>
        <authorList>
            <person name="Kasalicky V."/>
            <person name="Mehrshad M."/>
            <person name="Andrei S.-A."/>
            <person name="Salcher M."/>
            <person name="Kratochvilova H."/>
            <person name="Simek K."/>
            <person name="Ghai R."/>
        </authorList>
    </citation>
    <scope>NUCLEOTIDE SEQUENCE [LARGE SCALE GENOMIC DNA]</scope>
    <source>
        <strain evidence="19">II-D5</strain>
    </source>
</reference>
<dbReference type="GO" id="GO:0008658">
    <property type="term" value="F:penicillin binding"/>
    <property type="evidence" value="ECO:0007669"/>
    <property type="project" value="InterPro"/>
</dbReference>
<dbReference type="InterPro" id="IPR037532">
    <property type="entry name" value="FtsI_transpept"/>
</dbReference>
<dbReference type="GO" id="GO:0008955">
    <property type="term" value="F:peptidoglycan glycosyltransferase activity"/>
    <property type="evidence" value="ECO:0007669"/>
    <property type="project" value="InterPro"/>
</dbReference>
<dbReference type="SUPFAM" id="SSF56519">
    <property type="entry name" value="Penicillin binding protein dimerisation domain"/>
    <property type="match status" value="1"/>
</dbReference>
<keyword evidence="11 16" id="KW-1133">Transmembrane helix</keyword>
<dbReference type="GO" id="GO:0005886">
    <property type="term" value="C:plasma membrane"/>
    <property type="evidence" value="ECO:0007669"/>
    <property type="project" value="UniProtKB-UniRule"/>
</dbReference>
<dbReference type="Proteomes" id="UP000037507">
    <property type="component" value="Unassembled WGS sequence"/>
</dbReference>
<dbReference type="InterPro" id="IPR036138">
    <property type="entry name" value="PBP_dimer_sf"/>
</dbReference>
<evidence type="ECO:0000256" key="8">
    <source>
        <dbReference type="ARBA" id="ARBA00022801"/>
    </source>
</evidence>
<protein>
    <recommendedName>
        <fullName evidence="16">Peptidoglycan D,D-transpeptidase FtsI</fullName>
        <ecNumber evidence="16">3.4.16.4</ecNumber>
    </recommendedName>
    <alternativeName>
        <fullName evidence="16">Penicillin-binding protein 3</fullName>
        <shortName evidence="16">PBP-3</shortName>
    </alternativeName>
</protein>
<keyword evidence="20" id="KW-1185">Reference proteome</keyword>
<comment type="function">
    <text evidence="16">Catalyzes cross-linking of the peptidoglycan cell wall at the division septum.</text>
</comment>